<keyword evidence="5 6" id="KW-0472">Membrane</keyword>
<feature type="transmembrane region" description="Helical" evidence="6">
    <location>
        <begin position="353"/>
        <end position="375"/>
    </location>
</feature>
<feature type="transmembrane region" description="Helical" evidence="6">
    <location>
        <begin position="270"/>
        <end position="293"/>
    </location>
</feature>
<keyword evidence="4 6" id="KW-1133">Transmembrane helix</keyword>
<accession>A0AAP7FJU3</accession>
<dbReference type="RefSeq" id="WP_016715030.1">
    <property type="nucleotide sequence ID" value="NZ_CP022562.1"/>
</dbReference>
<evidence type="ECO:0000256" key="4">
    <source>
        <dbReference type="ARBA" id="ARBA00022989"/>
    </source>
</evidence>
<comment type="subcellular location">
    <subcellularLocation>
        <location evidence="1">Cell membrane</location>
        <topology evidence="1">Multi-pass membrane protein</topology>
    </subcellularLocation>
</comment>
<evidence type="ECO:0008006" key="9">
    <source>
        <dbReference type="Google" id="ProtNLM"/>
    </source>
</evidence>
<comment type="caution">
    <text evidence="7">The sequence shown here is derived from an EMBL/GenBank/DDBJ whole genome shotgun (WGS) entry which is preliminary data.</text>
</comment>
<evidence type="ECO:0000256" key="2">
    <source>
        <dbReference type="ARBA" id="ARBA00022475"/>
    </source>
</evidence>
<proteinExistence type="predicted"/>
<evidence type="ECO:0000256" key="3">
    <source>
        <dbReference type="ARBA" id="ARBA00022692"/>
    </source>
</evidence>
<evidence type="ECO:0000256" key="5">
    <source>
        <dbReference type="ARBA" id="ARBA00023136"/>
    </source>
</evidence>
<feature type="transmembrane region" description="Helical" evidence="6">
    <location>
        <begin position="191"/>
        <end position="213"/>
    </location>
</feature>
<evidence type="ECO:0000256" key="1">
    <source>
        <dbReference type="ARBA" id="ARBA00004651"/>
    </source>
</evidence>
<keyword evidence="2" id="KW-1003">Cell membrane</keyword>
<evidence type="ECO:0000313" key="8">
    <source>
        <dbReference type="Proteomes" id="UP000077242"/>
    </source>
</evidence>
<feature type="transmembrane region" description="Helical" evidence="6">
    <location>
        <begin position="166"/>
        <end position="185"/>
    </location>
</feature>
<feature type="transmembrane region" description="Helical" evidence="6">
    <location>
        <begin position="87"/>
        <end position="114"/>
    </location>
</feature>
<dbReference type="GeneID" id="49867460"/>
<organism evidence="7 8">
    <name type="scientific">Pseudomonas monteilii</name>
    <dbReference type="NCBI Taxonomy" id="76759"/>
    <lineage>
        <taxon>Bacteria</taxon>
        <taxon>Pseudomonadati</taxon>
        <taxon>Pseudomonadota</taxon>
        <taxon>Gammaproteobacteria</taxon>
        <taxon>Pseudomonadales</taxon>
        <taxon>Pseudomonadaceae</taxon>
        <taxon>Pseudomonas</taxon>
    </lineage>
</organism>
<protein>
    <recommendedName>
        <fullName evidence="9">Polysaccharide biosynthesis protein</fullName>
    </recommendedName>
</protein>
<dbReference type="AlphaFoldDB" id="A0AAP7FJU3"/>
<feature type="transmembrane region" description="Helical" evidence="6">
    <location>
        <begin position="442"/>
        <end position="460"/>
    </location>
</feature>
<feature type="transmembrane region" description="Helical" evidence="6">
    <location>
        <begin position="45"/>
        <end position="66"/>
    </location>
</feature>
<dbReference type="Proteomes" id="UP000077242">
    <property type="component" value="Unassembled WGS sequence"/>
</dbReference>
<feature type="transmembrane region" description="Helical" evidence="6">
    <location>
        <begin position="414"/>
        <end position="430"/>
    </location>
</feature>
<evidence type="ECO:0000256" key="6">
    <source>
        <dbReference type="SAM" id="Phobius"/>
    </source>
</evidence>
<dbReference type="GO" id="GO:0005886">
    <property type="term" value="C:plasma membrane"/>
    <property type="evidence" value="ECO:0007669"/>
    <property type="project" value="UniProtKB-SubCell"/>
</dbReference>
<gene>
    <name evidence="7" type="ORF">AYJ70_29245</name>
</gene>
<name>A0AAP7FJU3_9PSED</name>
<evidence type="ECO:0000313" key="7">
    <source>
        <dbReference type="EMBL" id="OAH47279.1"/>
    </source>
</evidence>
<dbReference type="EMBL" id="LSTU01000050">
    <property type="protein sequence ID" value="OAH47279.1"/>
    <property type="molecule type" value="Genomic_DNA"/>
</dbReference>
<sequence>MQLRNLTTLLFASFSGKLVYAMASLAALPLATRLLGAEAMGMVGFFTTLLMVLMVAEGGLTSNIIHRMARSVAVSPQKARRNRAADLSMVSSYFATFTLIGAIAFLGVGLASGFMAEHWLSIEDVGKAAARQSLWYMAGFIALNFPIMLLQAVLAGKEMQLALNALYVPYSLLRTLGVLLPLYLFPGMRSIEFYFLLQVIVQVSYLLALLWVVHGKTGFLPWLYRFKMGYLRRGYVYGRGVLLISITSVLTTQYDKLYLSGRITLEAFGYYTLATTLAGVAYIFSTAFNSVLFPRMAACFSANDERSVERIHTASLCIMSSVLVLLCCAVVLFKPLVLGILFAPDVAAGVSSVVGILVVGTSLQSLLIVPFALQLATKWTTLAFRLNVVAIPLMLLGLPLLVERWGSNGAAWMWLLYNIYSVLLTFFFVCKRHPYLTKGVFTGLKVLAMSITAGVVFFAAANAVCERLVSDYYRLGVVVVATVVAVLASLVLNRKSLLAFR</sequence>
<dbReference type="PANTHER" id="PTHR30250:SF26">
    <property type="entry name" value="PSMA PROTEIN"/>
    <property type="match status" value="1"/>
</dbReference>
<reference evidence="8" key="1">
    <citation type="submission" date="2016-02" db="EMBL/GenBank/DDBJ databases">
        <title>Dietzia cinnamea strain CD11_5 genome sequencing and assembly.</title>
        <authorList>
            <person name="Kaur G."/>
            <person name="Nair G.R."/>
            <person name="Mayilraj S."/>
        </authorList>
    </citation>
    <scope>NUCLEOTIDE SEQUENCE [LARGE SCALE GENOMIC DNA]</scope>
    <source>
        <strain evidence="8">CD10_2</strain>
    </source>
</reference>
<dbReference type="PANTHER" id="PTHR30250">
    <property type="entry name" value="PST FAMILY PREDICTED COLANIC ACID TRANSPORTER"/>
    <property type="match status" value="1"/>
</dbReference>
<dbReference type="InterPro" id="IPR050833">
    <property type="entry name" value="Poly_Biosynth_Transport"/>
</dbReference>
<feature type="transmembrane region" description="Helical" evidence="6">
    <location>
        <begin position="382"/>
        <end position="402"/>
    </location>
</feature>
<feature type="transmembrane region" description="Helical" evidence="6">
    <location>
        <begin position="314"/>
        <end position="333"/>
    </location>
</feature>
<feature type="transmembrane region" description="Helical" evidence="6">
    <location>
        <begin position="234"/>
        <end position="250"/>
    </location>
</feature>
<feature type="transmembrane region" description="Helical" evidence="6">
    <location>
        <begin position="134"/>
        <end position="154"/>
    </location>
</feature>
<keyword evidence="3 6" id="KW-0812">Transmembrane</keyword>
<feature type="transmembrane region" description="Helical" evidence="6">
    <location>
        <begin position="472"/>
        <end position="492"/>
    </location>
</feature>